<proteinExistence type="predicted"/>
<dbReference type="EMBL" id="OX465080">
    <property type="protein sequence ID" value="CAI9281459.1"/>
    <property type="molecule type" value="Genomic_DNA"/>
</dbReference>
<keyword evidence="1" id="KW-0812">Transmembrane</keyword>
<reference evidence="2" key="1">
    <citation type="submission" date="2023-04" db="EMBL/GenBank/DDBJ databases">
        <authorList>
            <person name="Vijverberg K."/>
            <person name="Xiong W."/>
            <person name="Schranz E."/>
        </authorList>
    </citation>
    <scope>NUCLEOTIDE SEQUENCE</scope>
</reference>
<evidence type="ECO:0000313" key="3">
    <source>
        <dbReference type="Proteomes" id="UP001177003"/>
    </source>
</evidence>
<keyword evidence="1" id="KW-1133">Transmembrane helix</keyword>
<protein>
    <submittedName>
        <fullName evidence="2">Uncharacterized protein</fullName>
    </submittedName>
</protein>
<dbReference type="AlphaFoldDB" id="A0AA35YWJ7"/>
<name>A0AA35YWJ7_LACSI</name>
<evidence type="ECO:0000313" key="2">
    <source>
        <dbReference type="EMBL" id="CAI9281459.1"/>
    </source>
</evidence>
<keyword evidence="1" id="KW-0472">Membrane</keyword>
<gene>
    <name evidence="2" type="ORF">LSALG_LOCUS21152</name>
</gene>
<feature type="transmembrane region" description="Helical" evidence="1">
    <location>
        <begin position="132"/>
        <end position="147"/>
    </location>
</feature>
<dbReference type="Proteomes" id="UP001177003">
    <property type="component" value="Chromosome 4"/>
</dbReference>
<accession>A0AA35YWJ7</accession>
<organism evidence="2 3">
    <name type="scientific">Lactuca saligna</name>
    <name type="common">Willowleaf lettuce</name>
    <dbReference type="NCBI Taxonomy" id="75948"/>
    <lineage>
        <taxon>Eukaryota</taxon>
        <taxon>Viridiplantae</taxon>
        <taxon>Streptophyta</taxon>
        <taxon>Embryophyta</taxon>
        <taxon>Tracheophyta</taxon>
        <taxon>Spermatophyta</taxon>
        <taxon>Magnoliopsida</taxon>
        <taxon>eudicotyledons</taxon>
        <taxon>Gunneridae</taxon>
        <taxon>Pentapetalae</taxon>
        <taxon>asterids</taxon>
        <taxon>campanulids</taxon>
        <taxon>Asterales</taxon>
        <taxon>Asteraceae</taxon>
        <taxon>Cichorioideae</taxon>
        <taxon>Cichorieae</taxon>
        <taxon>Lactucinae</taxon>
        <taxon>Lactuca</taxon>
    </lineage>
</organism>
<keyword evidence="3" id="KW-1185">Reference proteome</keyword>
<evidence type="ECO:0000256" key="1">
    <source>
        <dbReference type="SAM" id="Phobius"/>
    </source>
</evidence>
<sequence length="159" mass="18216">MATRKNNHGDRRSAFPLVAADKGSIAASPFSFCQIDPALEVFSLFPIDCIIEPPWAFSDNFNIEWEIWWFQWVEVNEPCSMSTNGEELVAAVGVQGKDASNTRCREAEDDRRRFLLSKNIPRAKEGKQGRKAGFLIFFISFFPLLVVEERVCKIIKRHF</sequence>